<comment type="caution">
    <text evidence="1">The sequence shown here is derived from an EMBL/GenBank/DDBJ whole genome shotgun (WGS) entry which is preliminary data.</text>
</comment>
<dbReference type="RefSeq" id="WP_120043520.1">
    <property type="nucleotide sequence ID" value="NZ_QZFU01000033.1"/>
</dbReference>
<dbReference type="OrthoDB" id="9910295at2"/>
<reference evidence="1 2" key="1">
    <citation type="submission" date="2018-09" db="EMBL/GenBank/DDBJ databases">
        <title>YIM PH21274 draft genome.</title>
        <authorList>
            <person name="Miao C."/>
        </authorList>
    </citation>
    <scope>NUCLEOTIDE SEQUENCE [LARGE SCALE GENOMIC DNA]</scope>
    <source>
        <strain evidence="1 2">YIM PH 21724</strain>
    </source>
</reference>
<sequence length="157" mass="17296">MSDTARIPCIKLPNVHAAMYLIGLPLLSIGDAVTYHGSHTVEHGEEFVVTGADNGRLRIMHRQYGYTMSHVRRTSVTPTGDVADMCEQCKHPIDGETCVRSDCRCRHVAAETFAEQFDAIAVGTEHVIRADDGTPVAVMLSAAEYLRLLEQVNWGKN</sequence>
<name>A0A3A4KCN9_9NOCA</name>
<accession>A0A3A4KCN9</accession>
<dbReference type="EMBL" id="QZFU01000033">
    <property type="protein sequence ID" value="RJO71409.1"/>
    <property type="molecule type" value="Genomic_DNA"/>
</dbReference>
<gene>
    <name evidence="1" type="ORF">D5S18_24880</name>
</gene>
<evidence type="ECO:0000313" key="1">
    <source>
        <dbReference type="EMBL" id="RJO71409.1"/>
    </source>
</evidence>
<evidence type="ECO:0000313" key="2">
    <source>
        <dbReference type="Proteomes" id="UP000266677"/>
    </source>
</evidence>
<dbReference type="AlphaFoldDB" id="A0A3A4KCN9"/>
<dbReference type="Proteomes" id="UP000266677">
    <property type="component" value="Unassembled WGS sequence"/>
</dbReference>
<organism evidence="1 2">
    <name type="scientific">Nocardia panacis</name>
    <dbReference type="NCBI Taxonomy" id="2340916"/>
    <lineage>
        <taxon>Bacteria</taxon>
        <taxon>Bacillati</taxon>
        <taxon>Actinomycetota</taxon>
        <taxon>Actinomycetes</taxon>
        <taxon>Mycobacteriales</taxon>
        <taxon>Nocardiaceae</taxon>
        <taxon>Nocardia</taxon>
    </lineage>
</organism>
<protein>
    <submittedName>
        <fullName evidence="1">Uncharacterized protein</fullName>
    </submittedName>
</protein>
<proteinExistence type="predicted"/>
<keyword evidence="2" id="KW-1185">Reference proteome</keyword>